<feature type="region of interest" description="Disordered" evidence="11">
    <location>
        <begin position="291"/>
        <end position="360"/>
    </location>
</feature>
<evidence type="ECO:0000259" key="12">
    <source>
        <dbReference type="Pfam" id="PF08577"/>
    </source>
</evidence>
<keyword evidence="15" id="KW-1185">Reference proteome</keyword>
<comment type="similarity">
    <text evidence="3">Belongs to the proteasome inhibitor PI31 family.</text>
</comment>
<dbReference type="InterPro" id="IPR021625">
    <property type="entry name" value="PI31_Prot_N"/>
</dbReference>
<dbReference type="GO" id="GO:0004866">
    <property type="term" value="F:endopeptidase inhibitor activity"/>
    <property type="evidence" value="ECO:0007669"/>
    <property type="project" value="InterPro"/>
</dbReference>
<name>A0A0D2H1X7_9EURO</name>
<evidence type="ECO:0000259" key="13">
    <source>
        <dbReference type="Pfam" id="PF11566"/>
    </source>
</evidence>
<evidence type="ECO:0000256" key="1">
    <source>
        <dbReference type="ARBA" id="ARBA00004240"/>
    </source>
</evidence>
<dbReference type="RefSeq" id="XP_013271569.1">
    <property type="nucleotide sequence ID" value="XM_013416115.1"/>
</dbReference>
<evidence type="ECO:0000256" key="3">
    <source>
        <dbReference type="ARBA" id="ARBA00006405"/>
    </source>
</evidence>
<dbReference type="PANTHER" id="PTHR13266">
    <property type="entry name" value="PROTEASOME INHIBITOR"/>
    <property type="match status" value="1"/>
</dbReference>
<evidence type="ECO:0000256" key="8">
    <source>
        <dbReference type="ARBA" id="ARBA00022942"/>
    </source>
</evidence>
<keyword evidence="4" id="KW-0488">Methylation</keyword>
<feature type="domain" description="PI31 proteasome regulator C-terminal" evidence="12">
    <location>
        <begin position="268"/>
        <end position="331"/>
    </location>
</feature>
<dbReference type="OrthoDB" id="68090at2759"/>
<evidence type="ECO:0000256" key="5">
    <source>
        <dbReference type="ARBA" id="ARBA00022490"/>
    </source>
</evidence>
<evidence type="ECO:0000256" key="2">
    <source>
        <dbReference type="ARBA" id="ARBA00004496"/>
    </source>
</evidence>
<dbReference type="AlphaFoldDB" id="A0A0D2H1X7"/>
<dbReference type="InterPro" id="IPR045128">
    <property type="entry name" value="PI31-like"/>
</dbReference>
<organism evidence="14 15">
    <name type="scientific">Rhinocladiella mackenziei CBS 650.93</name>
    <dbReference type="NCBI Taxonomy" id="1442369"/>
    <lineage>
        <taxon>Eukaryota</taxon>
        <taxon>Fungi</taxon>
        <taxon>Dikarya</taxon>
        <taxon>Ascomycota</taxon>
        <taxon>Pezizomycotina</taxon>
        <taxon>Eurotiomycetes</taxon>
        <taxon>Chaetothyriomycetidae</taxon>
        <taxon>Chaetothyriales</taxon>
        <taxon>Herpotrichiellaceae</taxon>
        <taxon>Rhinocladiella</taxon>
    </lineage>
</organism>
<dbReference type="Pfam" id="PF08577">
    <property type="entry name" value="PI31_Prot_C"/>
    <property type="match status" value="1"/>
</dbReference>
<gene>
    <name evidence="14" type="ORF">Z518_05301</name>
</gene>
<accession>A0A0D2H1X7</accession>
<dbReference type="GO" id="GO:0005783">
    <property type="term" value="C:endoplasmic reticulum"/>
    <property type="evidence" value="ECO:0007669"/>
    <property type="project" value="UniProtKB-SubCell"/>
</dbReference>
<evidence type="ECO:0000256" key="4">
    <source>
        <dbReference type="ARBA" id="ARBA00022481"/>
    </source>
</evidence>
<evidence type="ECO:0000256" key="7">
    <source>
        <dbReference type="ARBA" id="ARBA00022824"/>
    </source>
</evidence>
<keyword evidence="9" id="KW-0007">Acetylation</keyword>
<keyword evidence="5" id="KW-0963">Cytoplasm</keyword>
<dbReference type="STRING" id="1442369.A0A0D2H1X7"/>
<feature type="domain" description="PI31 proteasome regulator N-terminal" evidence="13">
    <location>
        <begin position="35"/>
        <end position="183"/>
    </location>
</feature>
<dbReference type="Proteomes" id="UP000053617">
    <property type="component" value="Unassembled WGS sequence"/>
</dbReference>
<evidence type="ECO:0000313" key="15">
    <source>
        <dbReference type="Proteomes" id="UP000053617"/>
    </source>
</evidence>
<evidence type="ECO:0000256" key="10">
    <source>
        <dbReference type="ARBA" id="ARBA00024805"/>
    </source>
</evidence>
<evidence type="ECO:0000313" key="14">
    <source>
        <dbReference type="EMBL" id="KIX04433.1"/>
    </source>
</evidence>
<dbReference type="InterPro" id="IPR013886">
    <property type="entry name" value="PI31_Prot_C"/>
</dbReference>
<dbReference type="VEuPathDB" id="FungiDB:Z518_05301"/>
<protein>
    <submittedName>
        <fullName evidence="14">Uncharacterized protein</fullName>
    </submittedName>
</protein>
<dbReference type="GeneID" id="25293372"/>
<evidence type="ECO:0000256" key="9">
    <source>
        <dbReference type="ARBA" id="ARBA00022990"/>
    </source>
</evidence>
<keyword evidence="6" id="KW-0597">Phosphoprotein</keyword>
<comment type="function">
    <text evidence="10">Plays an important role in control of proteasome function. Inhibits the hydrolysis of protein and peptide substrates by the 20S proteasome. Also inhibits the activation of the proteasome by the proteasome regulatory proteins PA700 and PA28.</text>
</comment>
<dbReference type="HOGENOM" id="CLU_044125_2_0_1"/>
<dbReference type="GO" id="GO:0000502">
    <property type="term" value="C:proteasome complex"/>
    <property type="evidence" value="ECO:0007669"/>
    <property type="project" value="UniProtKB-KW"/>
</dbReference>
<evidence type="ECO:0000256" key="6">
    <source>
        <dbReference type="ARBA" id="ARBA00022553"/>
    </source>
</evidence>
<dbReference type="GO" id="GO:0070628">
    <property type="term" value="F:proteasome binding"/>
    <property type="evidence" value="ECO:0007669"/>
    <property type="project" value="InterPro"/>
</dbReference>
<comment type="subcellular location">
    <subcellularLocation>
        <location evidence="2">Cytoplasm</location>
    </subcellularLocation>
    <subcellularLocation>
        <location evidence="1">Endoplasmic reticulum</location>
    </subcellularLocation>
</comment>
<feature type="compositionally biased region" description="Gly residues" evidence="11">
    <location>
        <begin position="342"/>
        <end position="360"/>
    </location>
</feature>
<keyword evidence="8" id="KW-0647">Proteasome</keyword>
<feature type="region of interest" description="Disordered" evidence="11">
    <location>
        <begin position="185"/>
        <end position="257"/>
    </location>
</feature>
<keyword evidence="7" id="KW-0256">Endoplasmic reticulum</keyword>
<proteinExistence type="inferred from homology"/>
<dbReference type="Pfam" id="PF11566">
    <property type="entry name" value="PI31_Prot_N"/>
    <property type="match status" value="1"/>
</dbReference>
<evidence type="ECO:0000256" key="11">
    <source>
        <dbReference type="SAM" id="MobiDB-lite"/>
    </source>
</evidence>
<reference evidence="14 15" key="1">
    <citation type="submission" date="2015-01" db="EMBL/GenBank/DDBJ databases">
        <title>The Genome Sequence of Rhinocladiella mackenzie CBS 650.93.</title>
        <authorList>
            <consortium name="The Broad Institute Genomics Platform"/>
            <person name="Cuomo C."/>
            <person name="de Hoog S."/>
            <person name="Gorbushina A."/>
            <person name="Stielow B."/>
            <person name="Teixiera M."/>
            <person name="Abouelleil A."/>
            <person name="Chapman S.B."/>
            <person name="Priest M."/>
            <person name="Young S.K."/>
            <person name="Wortman J."/>
            <person name="Nusbaum C."/>
            <person name="Birren B."/>
        </authorList>
    </citation>
    <scope>NUCLEOTIDE SEQUENCE [LARGE SCALE GENOMIC DNA]</scope>
    <source>
        <strain evidence="14 15">CBS 650.93</strain>
    </source>
</reference>
<dbReference type="PANTHER" id="PTHR13266:SF1">
    <property type="entry name" value="PROTEASOME INHIBITOR PI31 SUBUNIT"/>
    <property type="match status" value="1"/>
</dbReference>
<sequence>MAPDSNSPLSAGSILDYMVKSLPTPPPDSEQILLLKDPYTAIALFSHACMLAVGFRLIGLGEDHKLAESDPPDAQPLPAEWNASSSYAFRYAHSQSSMNFLVKVIRLGSKALVFGMALGDDKTVSFEVRVQDYVSEGSLKEATTNSDKISALRNVFISNGRLEDLASLFKINIIQRLAPGIQKAGYEDPASTIEQPRRREETRPPEHDPLRDTFPPPARPHPFDDPLAAPPRRPHPPGDFPPPDFEDEYEINRPPRGMPVGGQPFGNIGERDLYPPGLGPHDPLRIGPGGGFHGRGGMHPTFDDPIFGGQGGRQPYDPTAPPGARYDPVGPGDGPPNLHGGRFPGRGGGRFGGFGSSDFV</sequence>
<dbReference type="GO" id="GO:0043161">
    <property type="term" value="P:proteasome-mediated ubiquitin-dependent protein catabolic process"/>
    <property type="evidence" value="ECO:0007669"/>
    <property type="project" value="InterPro"/>
</dbReference>
<dbReference type="Gene3D" id="3.40.1000.30">
    <property type="match status" value="1"/>
</dbReference>
<dbReference type="EMBL" id="KN847478">
    <property type="protein sequence ID" value="KIX04433.1"/>
    <property type="molecule type" value="Genomic_DNA"/>
</dbReference>
<feature type="compositionally biased region" description="Basic and acidic residues" evidence="11">
    <location>
        <begin position="195"/>
        <end position="211"/>
    </location>
</feature>